<evidence type="ECO:0000313" key="1">
    <source>
        <dbReference type="Proteomes" id="UP000694888"/>
    </source>
</evidence>
<accession>A0ABM1A2Z5</accession>
<proteinExistence type="predicted"/>
<organism evidence="1 2">
    <name type="scientific">Aplysia californica</name>
    <name type="common">California sea hare</name>
    <dbReference type="NCBI Taxonomy" id="6500"/>
    <lineage>
        <taxon>Eukaryota</taxon>
        <taxon>Metazoa</taxon>
        <taxon>Spiralia</taxon>
        <taxon>Lophotrochozoa</taxon>
        <taxon>Mollusca</taxon>
        <taxon>Gastropoda</taxon>
        <taxon>Heterobranchia</taxon>
        <taxon>Euthyneura</taxon>
        <taxon>Tectipleura</taxon>
        <taxon>Aplysiida</taxon>
        <taxon>Aplysioidea</taxon>
        <taxon>Aplysiidae</taxon>
        <taxon>Aplysia</taxon>
    </lineage>
</organism>
<protein>
    <submittedName>
        <fullName evidence="2">UPF0691 protein C9orf116 homolog</fullName>
    </submittedName>
</protein>
<evidence type="ECO:0000313" key="2">
    <source>
        <dbReference type="RefSeq" id="XP_012939785.1"/>
    </source>
</evidence>
<reference evidence="2" key="1">
    <citation type="submission" date="2025-08" db="UniProtKB">
        <authorList>
            <consortium name="RefSeq"/>
        </authorList>
    </citation>
    <scope>IDENTIFICATION</scope>
</reference>
<gene>
    <name evidence="2" type="primary">LOC106012189</name>
</gene>
<keyword evidence="1" id="KW-1185">Reference proteome</keyword>
<sequence>MCQKQPPCCGTQEIPGRQLFISHQNAAPESRPDCFTVGLKGYGRPAQHPLYVTSSSVYGRHPPPPGLQAKRRAFHSRFTKTQALGGMYEDTHFTTETESQLVYTPANDTHTGP</sequence>
<dbReference type="GeneID" id="106012189"/>
<name>A0ABM1A2Z5_APLCA</name>
<dbReference type="Proteomes" id="UP000694888">
    <property type="component" value="Unplaced"/>
</dbReference>
<dbReference type="RefSeq" id="XP_012939785.1">
    <property type="nucleotide sequence ID" value="XM_013084331.1"/>
</dbReference>